<comment type="subcellular location">
    <subcellularLocation>
        <location evidence="1">Cell membrane</location>
        <topology evidence="1">Multi-pass membrane protein</topology>
    </subcellularLocation>
</comment>
<evidence type="ECO:0000256" key="4">
    <source>
        <dbReference type="ARBA" id="ARBA00022989"/>
    </source>
</evidence>
<keyword evidence="5 6" id="KW-0472">Membrane</keyword>
<evidence type="ECO:0000256" key="2">
    <source>
        <dbReference type="ARBA" id="ARBA00022475"/>
    </source>
</evidence>
<feature type="transmembrane region" description="Helical" evidence="6">
    <location>
        <begin position="61"/>
        <end position="78"/>
    </location>
</feature>
<protein>
    <submittedName>
        <fullName evidence="7">Lipopolysaccharide export system permease protein</fullName>
    </submittedName>
</protein>
<dbReference type="EMBL" id="RBII01000001">
    <property type="protein sequence ID" value="RKQ71554.1"/>
    <property type="molecule type" value="Genomic_DNA"/>
</dbReference>
<evidence type="ECO:0000313" key="7">
    <source>
        <dbReference type="EMBL" id="RKQ71554.1"/>
    </source>
</evidence>
<evidence type="ECO:0000256" key="6">
    <source>
        <dbReference type="SAM" id="Phobius"/>
    </source>
</evidence>
<dbReference type="RefSeq" id="WP_121099322.1">
    <property type="nucleotide sequence ID" value="NZ_RBII01000001.1"/>
</dbReference>
<dbReference type="PANTHER" id="PTHR33529:SF6">
    <property type="entry name" value="YJGP_YJGQ FAMILY PERMEASE"/>
    <property type="match status" value="1"/>
</dbReference>
<feature type="transmembrane region" description="Helical" evidence="6">
    <location>
        <begin position="341"/>
        <end position="363"/>
    </location>
</feature>
<dbReference type="Pfam" id="PF03739">
    <property type="entry name" value="LptF_LptG"/>
    <property type="match status" value="1"/>
</dbReference>
<keyword evidence="8" id="KW-1185">Reference proteome</keyword>
<feature type="transmembrane region" description="Helical" evidence="6">
    <location>
        <begin position="104"/>
        <end position="122"/>
    </location>
</feature>
<dbReference type="PANTHER" id="PTHR33529">
    <property type="entry name" value="SLR0882 PROTEIN-RELATED"/>
    <property type="match status" value="1"/>
</dbReference>
<dbReference type="AlphaFoldDB" id="A0A420WKN0"/>
<evidence type="ECO:0000313" key="8">
    <source>
        <dbReference type="Proteomes" id="UP000282211"/>
    </source>
</evidence>
<proteinExistence type="predicted"/>
<evidence type="ECO:0000256" key="5">
    <source>
        <dbReference type="ARBA" id="ARBA00023136"/>
    </source>
</evidence>
<dbReference type="InterPro" id="IPR005495">
    <property type="entry name" value="LptG/LptF_permease"/>
</dbReference>
<accession>A0A420WKN0</accession>
<dbReference type="GO" id="GO:0015920">
    <property type="term" value="P:lipopolysaccharide transport"/>
    <property type="evidence" value="ECO:0007669"/>
    <property type="project" value="TreeGrafter"/>
</dbReference>
<name>A0A420WKN0_9PROT</name>
<keyword evidence="3 6" id="KW-0812">Transmembrane</keyword>
<evidence type="ECO:0000256" key="1">
    <source>
        <dbReference type="ARBA" id="ARBA00004651"/>
    </source>
</evidence>
<keyword evidence="2" id="KW-1003">Cell membrane</keyword>
<dbReference type="Proteomes" id="UP000282211">
    <property type="component" value="Unassembled WGS sequence"/>
</dbReference>
<keyword evidence="4 6" id="KW-1133">Transmembrane helix</keyword>
<dbReference type="OrthoDB" id="7057792at2"/>
<gene>
    <name evidence="7" type="ORF">DES40_0879</name>
</gene>
<dbReference type="PROSITE" id="PS51257">
    <property type="entry name" value="PROKAR_LIPOPROTEIN"/>
    <property type="match status" value="1"/>
</dbReference>
<dbReference type="InParanoid" id="A0A420WKN0"/>
<organism evidence="7 8">
    <name type="scientific">Litorimonas taeanensis</name>
    <dbReference type="NCBI Taxonomy" id="568099"/>
    <lineage>
        <taxon>Bacteria</taxon>
        <taxon>Pseudomonadati</taxon>
        <taxon>Pseudomonadota</taxon>
        <taxon>Alphaproteobacteria</taxon>
        <taxon>Maricaulales</taxon>
        <taxon>Robiginitomaculaceae</taxon>
    </lineage>
</organism>
<feature type="transmembrane region" description="Helical" evidence="6">
    <location>
        <begin position="12"/>
        <end position="30"/>
    </location>
</feature>
<dbReference type="GO" id="GO:0043190">
    <property type="term" value="C:ATP-binding cassette (ABC) transporter complex"/>
    <property type="evidence" value="ECO:0007669"/>
    <property type="project" value="TreeGrafter"/>
</dbReference>
<comment type="caution">
    <text evidence="7">The sequence shown here is derived from an EMBL/GenBank/DDBJ whole genome shotgun (WGS) entry which is preliminary data.</text>
</comment>
<feature type="transmembrane region" description="Helical" evidence="6">
    <location>
        <begin position="289"/>
        <end position="306"/>
    </location>
</feature>
<evidence type="ECO:0000256" key="3">
    <source>
        <dbReference type="ARBA" id="ARBA00022692"/>
    </source>
</evidence>
<reference evidence="7 8" key="1">
    <citation type="submission" date="2018-10" db="EMBL/GenBank/DDBJ databases">
        <title>Genomic Encyclopedia of Type Strains, Phase IV (KMG-IV): sequencing the most valuable type-strain genomes for metagenomic binning, comparative biology and taxonomic classification.</title>
        <authorList>
            <person name="Goeker M."/>
        </authorList>
    </citation>
    <scope>NUCLEOTIDE SEQUENCE [LARGE SCALE GENOMIC DNA]</scope>
    <source>
        <strain evidence="7 8">DSM 22008</strain>
    </source>
</reference>
<sequence length="405" mass="44175">MLGRLNQYLMKRAAVSIGGLVVFACCVLLLERLLRIFEIVSNSADPAADATRMIYNLLPHYLGMAVPMALLLGTIITIDRFSRSSELTAALGAGISLFHMTKPFLLLASFLAFLTLFIEGYMQPVGRYNYRQLVNVVKQQSFTAALREGTFTTVGTRTFFAGTDLPGAAIGPIFIYESSEDDLNNQTGFRITTASEGRLVVREDTNEPVLQLSSGRANQVDNGTQIDGDLGFGSASITGAASDTKFRERGDDERELTSMELFKNRHGTVYDTLSVETNNAALHLRAGRAVLLLILPFIAVPFGLNYGRNPSSAGIFIGVVFLVSLQKALEFGQSLGASGKIPPWLGIWSIIAIVAIFAAYIFWKSAFKMGQPPLTAFAQQISHYQGKVVKKLSNIRLKLAGVERV</sequence>